<accession>A0AA38WIZ2</accession>
<feature type="compositionally biased region" description="Basic and acidic residues" evidence="13">
    <location>
        <begin position="560"/>
        <end position="570"/>
    </location>
</feature>
<evidence type="ECO:0000256" key="9">
    <source>
        <dbReference type="ARBA" id="ARBA00023172"/>
    </source>
</evidence>
<dbReference type="GO" id="GO:0003677">
    <property type="term" value="F:DNA binding"/>
    <property type="evidence" value="ECO:0007669"/>
    <property type="project" value="UniProtKB-KW"/>
</dbReference>
<dbReference type="Pfam" id="PF16900">
    <property type="entry name" value="REPA_OB_2"/>
    <property type="match status" value="1"/>
</dbReference>
<dbReference type="GO" id="GO:0008270">
    <property type="term" value="F:zinc ion binding"/>
    <property type="evidence" value="ECO:0007669"/>
    <property type="project" value="UniProtKB-KW"/>
</dbReference>
<evidence type="ECO:0000256" key="1">
    <source>
        <dbReference type="ARBA" id="ARBA00004123"/>
    </source>
</evidence>
<dbReference type="FunFam" id="2.40.50.140:FF:000041">
    <property type="entry name" value="Replication protein A subunit"/>
    <property type="match status" value="1"/>
</dbReference>
<feature type="compositionally biased region" description="Basic and acidic residues" evidence="13">
    <location>
        <begin position="486"/>
        <end position="500"/>
    </location>
</feature>
<dbReference type="InterPro" id="IPR004365">
    <property type="entry name" value="NA-bd_OB_tRNA"/>
</dbReference>
<dbReference type="InterPro" id="IPR012340">
    <property type="entry name" value="NA-bd_OB-fold"/>
</dbReference>
<reference evidence="17" key="1">
    <citation type="submission" date="2023-03" db="EMBL/GenBank/DDBJ databases">
        <title>Chromosome-scale reference genome and RAD-based genetic map of yellow starthistle (Centaurea solstitialis) reveal putative structural variation and QTLs associated with invader traits.</title>
        <authorList>
            <person name="Reatini B."/>
            <person name="Cang F.A."/>
            <person name="Jiang Q."/>
            <person name="Mckibben M.T.W."/>
            <person name="Barker M.S."/>
            <person name="Rieseberg L.H."/>
            <person name="Dlugosch K.M."/>
        </authorList>
    </citation>
    <scope>NUCLEOTIDE SEQUENCE</scope>
    <source>
        <strain evidence="17">CAN-66</strain>
        <tissue evidence="17">Leaf</tissue>
    </source>
</reference>
<dbReference type="Pfam" id="PF01336">
    <property type="entry name" value="tRNA_anti-codon"/>
    <property type="match status" value="1"/>
</dbReference>
<feature type="domain" description="Replication protein A OB" evidence="16">
    <location>
        <begin position="143"/>
        <end position="238"/>
    </location>
</feature>
<dbReference type="CDD" id="cd04474">
    <property type="entry name" value="RPA1_DBD_A"/>
    <property type="match status" value="1"/>
</dbReference>
<dbReference type="NCBIfam" id="TIGR00617">
    <property type="entry name" value="rpa1"/>
    <property type="match status" value="1"/>
</dbReference>
<feature type="compositionally biased region" description="Basic and acidic residues" evidence="13">
    <location>
        <begin position="591"/>
        <end position="602"/>
    </location>
</feature>
<evidence type="ECO:0000256" key="13">
    <source>
        <dbReference type="SAM" id="MobiDB-lite"/>
    </source>
</evidence>
<keyword evidence="4 12" id="KW-0479">Metal-binding</keyword>
<organism evidence="17 18">
    <name type="scientific">Centaurea solstitialis</name>
    <name type="common">yellow star-thistle</name>
    <dbReference type="NCBI Taxonomy" id="347529"/>
    <lineage>
        <taxon>Eukaryota</taxon>
        <taxon>Viridiplantae</taxon>
        <taxon>Streptophyta</taxon>
        <taxon>Embryophyta</taxon>
        <taxon>Tracheophyta</taxon>
        <taxon>Spermatophyta</taxon>
        <taxon>Magnoliopsida</taxon>
        <taxon>eudicotyledons</taxon>
        <taxon>Gunneridae</taxon>
        <taxon>Pentapetalae</taxon>
        <taxon>asterids</taxon>
        <taxon>campanulids</taxon>
        <taxon>Asterales</taxon>
        <taxon>Asteraceae</taxon>
        <taxon>Carduoideae</taxon>
        <taxon>Cardueae</taxon>
        <taxon>Centaureinae</taxon>
        <taxon>Centaurea</taxon>
    </lineage>
</organism>
<keyword evidence="9" id="KW-0233">DNA recombination</keyword>
<comment type="subcellular location">
    <subcellularLocation>
        <location evidence="1 12">Nucleus</location>
    </subcellularLocation>
</comment>
<evidence type="ECO:0000259" key="16">
    <source>
        <dbReference type="Pfam" id="PF16900"/>
    </source>
</evidence>
<keyword evidence="5" id="KW-0227">DNA damage</keyword>
<evidence type="ECO:0000256" key="7">
    <source>
        <dbReference type="ARBA" id="ARBA00022833"/>
    </source>
</evidence>
<keyword evidence="8 12" id="KW-0238">DNA-binding</keyword>
<dbReference type="CDD" id="cd04476">
    <property type="entry name" value="RPA1_DBD_C"/>
    <property type="match status" value="1"/>
</dbReference>
<dbReference type="PANTHER" id="PTHR47165:SF4">
    <property type="entry name" value="OS03G0429900 PROTEIN"/>
    <property type="match status" value="1"/>
</dbReference>
<evidence type="ECO:0000256" key="10">
    <source>
        <dbReference type="ARBA" id="ARBA00023204"/>
    </source>
</evidence>
<proteinExistence type="inferred from homology"/>
<evidence type="ECO:0000313" key="18">
    <source>
        <dbReference type="Proteomes" id="UP001172457"/>
    </source>
</evidence>
<protein>
    <recommendedName>
        <fullName evidence="12">Replication protein A subunit</fullName>
    </recommendedName>
</protein>
<keyword evidence="3 12" id="KW-0235">DNA replication</keyword>
<dbReference type="EMBL" id="JARYMX010000002">
    <property type="protein sequence ID" value="KAJ9562777.1"/>
    <property type="molecule type" value="Genomic_DNA"/>
</dbReference>
<dbReference type="GO" id="GO:0005634">
    <property type="term" value="C:nucleus"/>
    <property type="evidence" value="ECO:0007669"/>
    <property type="project" value="UniProtKB-SubCell"/>
</dbReference>
<feature type="domain" description="OB" evidence="14">
    <location>
        <begin position="42"/>
        <end position="112"/>
    </location>
</feature>
<dbReference type="SUPFAM" id="SSF50249">
    <property type="entry name" value="Nucleic acid-binding proteins"/>
    <property type="match status" value="3"/>
</dbReference>
<dbReference type="Pfam" id="PF08646">
    <property type="entry name" value="Rep_fac-A_C"/>
    <property type="match status" value="1"/>
</dbReference>
<dbReference type="CDD" id="cd04475">
    <property type="entry name" value="RPA1_DBD_B"/>
    <property type="match status" value="1"/>
</dbReference>
<name>A0AA38WIZ2_9ASTR</name>
<feature type="region of interest" description="Disordered" evidence="13">
    <location>
        <begin position="455"/>
        <end position="665"/>
    </location>
</feature>
<dbReference type="FunFam" id="2.40.50.140:FF:000090">
    <property type="entry name" value="Replication protein A subunit"/>
    <property type="match status" value="1"/>
</dbReference>
<evidence type="ECO:0000259" key="15">
    <source>
        <dbReference type="Pfam" id="PF08646"/>
    </source>
</evidence>
<evidence type="ECO:0000256" key="12">
    <source>
        <dbReference type="RuleBase" id="RU364130"/>
    </source>
</evidence>
<dbReference type="AlphaFoldDB" id="A0AA38WIZ2"/>
<keyword evidence="10" id="KW-0234">DNA repair</keyword>
<evidence type="ECO:0000259" key="14">
    <source>
        <dbReference type="Pfam" id="PF01336"/>
    </source>
</evidence>
<keyword evidence="18" id="KW-1185">Reference proteome</keyword>
<feature type="non-terminal residue" evidence="17">
    <location>
        <position position="665"/>
    </location>
</feature>
<comment type="function">
    <text evidence="12">Component of the replication protein A complex (RPA) required for DNA recombination, repair and replication. The activity of RPA is mediated by single-stranded DNA binding and protein interactions. Probably involved in repair of double-strand DNA breaks (DSBs) induced by genotoxic stresses.</text>
</comment>
<evidence type="ECO:0000313" key="17">
    <source>
        <dbReference type="EMBL" id="KAJ9562777.1"/>
    </source>
</evidence>
<evidence type="ECO:0000256" key="3">
    <source>
        <dbReference type="ARBA" id="ARBA00022705"/>
    </source>
</evidence>
<dbReference type="GO" id="GO:0006281">
    <property type="term" value="P:DNA repair"/>
    <property type="evidence" value="ECO:0007669"/>
    <property type="project" value="UniProtKB-KW"/>
</dbReference>
<gene>
    <name evidence="17" type="ORF">OSB04_007937</name>
</gene>
<dbReference type="Gene3D" id="2.40.50.140">
    <property type="entry name" value="Nucleic acid-binding proteins"/>
    <property type="match status" value="3"/>
</dbReference>
<keyword evidence="7 12" id="KW-0862">Zinc</keyword>
<dbReference type="PANTHER" id="PTHR47165">
    <property type="entry name" value="OS03G0429900 PROTEIN"/>
    <property type="match status" value="1"/>
</dbReference>
<dbReference type="InterPro" id="IPR013955">
    <property type="entry name" value="Rep_factor-A_C"/>
</dbReference>
<dbReference type="GO" id="GO:0006310">
    <property type="term" value="P:DNA recombination"/>
    <property type="evidence" value="ECO:0007669"/>
    <property type="project" value="UniProtKB-KW"/>
</dbReference>
<dbReference type="Proteomes" id="UP001172457">
    <property type="component" value="Chromosome 2"/>
</dbReference>
<feature type="compositionally biased region" description="Polar residues" evidence="13">
    <location>
        <begin position="465"/>
        <end position="485"/>
    </location>
</feature>
<dbReference type="InterPro" id="IPR031657">
    <property type="entry name" value="REPA_OB_2"/>
</dbReference>
<comment type="similarity">
    <text evidence="2 12">Belongs to the replication factor A protein 1 family.</text>
</comment>
<evidence type="ECO:0000256" key="8">
    <source>
        <dbReference type="ARBA" id="ARBA00023125"/>
    </source>
</evidence>
<dbReference type="FunFam" id="2.40.50.140:FF:000064">
    <property type="entry name" value="Replication protein A subunit"/>
    <property type="match status" value="1"/>
</dbReference>
<keyword evidence="6 12" id="KW-0863">Zinc-finger</keyword>
<evidence type="ECO:0000256" key="4">
    <source>
        <dbReference type="ARBA" id="ARBA00022723"/>
    </source>
</evidence>
<sequence length="665" mass="74689">MAFSNKMTLNTKVQPLDKLHPSLAIWKIKVVLTSKGSMRTYHNAKGPGCFFKVELTDEDGTQMQATMFNEAARKFIDKFEIGKVYYISKGIIKPANKQFTTIDNDYELTLTQYSQVDEVMNESMVVPEKTFNLVPLDQLGPYVNKKTLVDIIGVVQHVSPTVSIRRKIDQQIVPKRDITLVDQTKTSVVVCLWNDLATSVGQQLFDMEDTSPIVAIKSVKVGEFKGISLSTVSNSYIRIYPDIPQCLYESKGKEMISDLLCSASTRSMKTPSPSMFSDRVTLDFITNNPFLGEDKPVYFSTRASMTYINPHQNMSYSACNTCKKKVLESGAKGYWCDRCKRHQESFTLRYILSAKFSDATGEAWFSVFDADAETLLGCSANELSKMKSEEEGIKFHLQLRKAKWVPFHFRVSVARTEYNNVRRQKINVISIAPMDYAAEAQLLLNEISAMQIQRCSKSPAKHEQNSQPAERSTSPRTHQPSSLPSSKERKDSPSVDDRRLQQKVTPSPRRDVGTTNATTRSPVEEDVGRGGNDSPNNMSLVEEINETTAMKNQRHSRSPAKHEHISEVAKRSTSLSRDWASSPPSCKERKHSPSIDDRRLQEKGTPSPTHDARISKATPTTPMEGDVGRGGNDSPDIMSLAEENKRTQSPIKIAIKNETPIEDEE</sequence>
<evidence type="ECO:0000256" key="5">
    <source>
        <dbReference type="ARBA" id="ARBA00022763"/>
    </source>
</evidence>
<evidence type="ECO:0000256" key="6">
    <source>
        <dbReference type="ARBA" id="ARBA00022771"/>
    </source>
</evidence>
<dbReference type="GO" id="GO:0006260">
    <property type="term" value="P:DNA replication"/>
    <property type="evidence" value="ECO:0007669"/>
    <property type="project" value="UniProtKB-KW"/>
</dbReference>
<keyword evidence="11 12" id="KW-0539">Nucleus</keyword>
<dbReference type="InterPro" id="IPR047192">
    <property type="entry name" value="Euk_RPA1_DBD_C"/>
</dbReference>
<comment type="caution">
    <text evidence="17">The sequence shown here is derived from an EMBL/GenBank/DDBJ whole genome shotgun (WGS) entry which is preliminary data.</text>
</comment>
<comment type="subunit">
    <text evidence="12">Heterotrimer of RPA1, RPA2 and RPA3 (canonical replication protein A complex).</text>
</comment>
<dbReference type="InterPro" id="IPR004591">
    <property type="entry name" value="Rfa1"/>
</dbReference>
<evidence type="ECO:0000256" key="11">
    <source>
        <dbReference type="ARBA" id="ARBA00023242"/>
    </source>
</evidence>
<feature type="domain" description="Replication factor A C-terminal" evidence="15">
    <location>
        <begin position="298"/>
        <end position="443"/>
    </location>
</feature>
<evidence type="ECO:0000256" key="2">
    <source>
        <dbReference type="ARBA" id="ARBA00005690"/>
    </source>
</evidence>